<gene>
    <name evidence="1" type="ORF">M951_chr3117</name>
</gene>
<geneLocation type="nucleomorph" evidence="1"/>
<protein>
    <submittedName>
        <fullName evidence="1">Uncharacterized protein</fullName>
    </submittedName>
</protein>
<name>A0A060DC01_9EUKA</name>
<dbReference type="EMBL" id="CP006629">
    <property type="protein sequence ID" value="AIB10020.1"/>
    <property type="molecule type" value="Genomic_DNA"/>
</dbReference>
<dbReference type="AlphaFoldDB" id="A0A060DC01"/>
<accession>A0A060DC01</accession>
<evidence type="ECO:0000313" key="2">
    <source>
        <dbReference type="Proteomes" id="UP000243670"/>
    </source>
</evidence>
<keyword evidence="1" id="KW-0542">Nucleomorph</keyword>
<evidence type="ECO:0000313" key="1">
    <source>
        <dbReference type="EMBL" id="AIB10020.1"/>
    </source>
</evidence>
<proteinExistence type="predicted"/>
<reference evidence="1 2" key="1">
    <citation type="journal article" date="2014" name="BMC Genomics">
        <title>Nucleomorph and plastid genome sequences of the chlorarachniophyte Lotharella oceanica: convergent reductive evolution and frequent recombination in nucleomorph-bearing algae.</title>
        <authorList>
            <person name="Tanifuji G."/>
            <person name="Onodera N.T."/>
            <person name="Brown M.W."/>
            <person name="Curtis B.A."/>
            <person name="Roger A.J."/>
            <person name="Ka-Shu Wong G."/>
            <person name="Melkonian M."/>
            <person name="Archibald J.M."/>
        </authorList>
    </citation>
    <scope>NUCLEOTIDE SEQUENCE [LARGE SCALE GENOMIC DNA]</scope>
    <source>
        <strain evidence="1 2">CCMP622</strain>
    </source>
</reference>
<sequence length="70" mass="8484">MQYIKDIVDFNYSNKCIFSFIEFNLVLLYTFGASNNTKNYKFFYNLNNLKKNNIDVIFYNYKFPIVSVYC</sequence>
<dbReference type="Proteomes" id="UP000243670">
    <property type="component" value="Nucleomorph 3"/>
</dbReference>
<organism evidence="1 2">
    <name type="scientific">Lotharella oceanica</name>
    <dbReference type="NCBI Taxonomy" id="641309"/>
    <lineage>
        <taxon>Eukaryota</taxon>
        <taxon>Sar</taxon>
        <taxon>Rhizaria</taxon>
        <taxon>Cercozoa</taxon>
        <taxon>Chlorarachniophyceae</taxon>
        <taxon>Lotharella</taxon>
    </lineage>
</organism>